<dbReference type="EMBL" id="ALJD01000002">
    <property type="protein sequence ID" value="EJN61071.1"/>
    <property type="molecule type" value="Genomic_DNA"/>
</dbReference>
<dbReference type="InterPro" id="IPR004305">
    <property type="entry name" value="Thiaminase-2/PQQC"/>
</dbReference>
<dbReference type="InterPro" id="IPR026285">
    <property type="entry name" value="TenA_E"/>
</dbReference>
<dbReference type="SUPFAM" id="SSF48613">
    <property type="entry name" value="Heme oxygenase-like"/>
    <property type="match status" value="1"/>
</dbReference>
<accession>J3JHL0</accession>
<dbReference type="PIRSF" id="PIRSF003170">
    <property type="entry name" value="Pet18p"/>
    <property type="match status" value="1"/>
</dbReference>
<evidence type="ECO:0000313" key="2">
    <source>
        <dbReference type="EMBL" id="EJN61071.1"/>
    </source>
</evidence>
<dbReference type="InterPro" id="IPR050967">
    <property type="entry name" value="Thiamine_Salvage_TenA"/>
</dbReference>
<protein>
    <submittedName>
        <fullName evidence="2">Transcriptional regulator</fullName>
    </submittedName>
</protein>
<dbReference type="eggNOG" id="arCOG01128">
    <property type="taxonomic scope" value="Archaea"/>
</dbReference>
<dbReference type="AlphaFoldDB" id="J3JHL0"/>
<proteinExistence type="predicted"/>
<feature type="domain" description="Thiaminase-2/PQQC" evidence="1">
    <location>
        <begin position="26"/>
        <end position="230"/>
    </location>
</feature>
<dbReference type="PANTHER" id="PTHR43198:SF2">
    <property type="entry name" value="SI:CH1073-67J19.1-RELATED"/>
    <property type="match status" value="1"/>
</dbReference>
<gene>
    <name evidence="2" type="ORF">HSB1_01120</name>
</gene>
<comment type="caution">
    <text evidence="2">The sequence shown here is derived from an EMBL/GenBank/DDBJ whole genome shotgun (WGS) entry which is preliminary data.</text>
</comment>
<dbReference type="Gene3D" id="1.20.910.10">
    <property type="entry name" value="Heme oxygenase-like"/>
    <property type="match status" value="1"/>
</dbReference>
<name>J3JHL0_9EURY</name>
<dbReference type="GO" id="GO:0005829">
    <property type="term" value="C:cytosol"/>
    <property type="evidence" value="ECO:0007669"/>
    <property type="project" value="TreeGrafter"/>
</dbReference>
<evidence type="ECO:0000259" key="1">
    <source>
        <dbReference type="Pfam" id="PF03070"/>
    </source>
</evidence>
<organism evidence="2 3">
    <name type="scientific">Halogranum salarium B-1</name>
    <dbReference type="NCBI Taxonomy" id="1210908"/>
    <lineage>
        <taxon>Archaea</taxon>
        <taxon>Methanobacteriati</taxon>
        <taxon>Methanobacteriota</taxon>
        <taxon>Stenosarchaea group</taxon>
        <taxon>Halobacteria</taxon>
        <taxon>Halobacteriales</taxon>
        <taxon>Haloferacaceae</taxon>
    </lineage>
</organism>
<dbReference type="PANTHER" id="PTHR43198">
    <property type="entry name" value="BIFUNCTIONAL TH2 PROTEIN"/>
    <property type="match status" value="1"/>
</dbReference>
<sequence length="232" mass="26245">MVRMSESRLPSFAESDETRFSEWLRAQSEPAWTDATRHAFTRELGDGSLDSECYADYLVQDYAFVESLVSLVGYGVGQAPTMAQKRRLVEFLDTVTDDEDDYFERSFEALGVAATAYENPPLTEPTAALCDVVGRAATTGGYAETLAVLLPVEWVYLTWAESVDTPDDPFYYREWVTLHDNPGFTSFVSWLRDEMDTLGPTLSPRRQRRVASLFVRAVHLEVAFFDAAYRPE</sequence>
<evidence type="ECO:0000313" key="3">
    <source>
        <dbReference type="Proteomes" id="UP000007813"/>
    </source>
</evidence>
<dbReference type="CDD" id="cd19358">
    <property type="entry name" value="TenA_E_Spr0628-like"/>
    <property type="match status" value="1"/>
</dbReference>
<reference evidence="2 3" key="1">
    <citation type="journal article" date="2012" name="J. Bacteriol.">
        <title>Draft Genome Sequence of the Extremely Halophilic Archaeon Halogranum salarium B-1T.</title>
        <authorList>
            <person name="Kim K.K."/>
            <person name="Lee K.C."/>
            <person name="Lee J.S."/>
        </authorList>
    </citation>
    <scope>NUCLEOTIDE SEQUENCE [LARGE SCALE GENOMIC DNA]</scope>
    <source>
        <strain evidence="2 3">B-1</strain>
    </source>
</reference>
<dbReference type="Pfam" id="PF03070">
    <property type="entry name" value="TENA_THI-4"/>
    <property type="match status" value="1"/>
</dbReference>
<dbReference type="InterPro" id="IPR016084">
    <property type="entry name" value="Haem_Oase-like_multi-hlx"/>
</dbReference>
<dbReference type="Proteomes" id="UP000007813">
    <property type="component" value="Unassembled WGS sequence"/>
</dbReference>